<dbReference type="InterPro" id="IPR027434">
    <property type="entry name" value="Homing_endonucl"/>
</dbReference>
<name>A0A226QLI2_9BACL</name>
<dbReference type="Gene3D" id="3.10.28.10">
    <property type="entry name" value="Homing endonucleases"/>
    <property type="match status" value="2"/>
</dbReference>
<dbReference type="GO" id="GO:0004519">
    <property type="term" value="F:endonuclease activity"/>
    <property type="evidence" value="ECO:0007669"/>
    <property type="project" value="UniProtKB-KW"/>
</dbReference>
<evidence type="ECO:0000313" key="2">
    <source>
        <dbReference type="EMBL" id="OXB93403.1"/>
    </source>
</evidence>
<evidence type="ECO:0000259" key="1">
    <source>
        <dbReference type="Pfam" id="PF03161"/>
    </source>
</evidence>
<dbReference type="AlphaFoldDB" id="A0A226QLI2"/>
<comment type="caution">
    <text evidence="2">The sequence shown here is derived from an EMBL/GenBank/DDBJ whole genome shotgun (WGS) entry which is preliminary data.</text>
</comment>
<gene>
    <name evidence="2" type="ORF">B9L23_17700</name>
</gene>
<accession>A0A226QLI2</accession>
<feature type="domain" description="Homing endonuclease LAGLIDADG" evidence="1">
    <location>
        <begin position="17"/>
        <end position="179"/>
    </location>
</feature>
<keyword evidence="2" id="KW-0540">Nuclease</keyword>
<keyword evidence="2" id="KW-0255">Endonuclease</keyword>
<organism evidence="2 3">
    <name type="scientific">Parageobacillus galactosidasius</name>
    <dbReference type="NCBI Taxonomy" id="883812"/>
    <lineage>
        <taxon>Bacteria</taxon>
        <taxon>Bacillati</taxon>
        <taxon>Bacillota</taxon>
        <taxon>Bacilli</taxon>
        <taxon>Bacillales</taxon>
        <taxon>Anoxybacillaceae</taxon>
        <taxon>Parageobacillus</taxon>
    </lineage>
</organism>
<protein>
    <submittedName>
        <fullName evidence="2">Endonuclease</fullName>
    </submittedName>
</protein>
<keyword evidence="2" id="KW-0378">Hydrolase</keyword>
<sequence>MKKIETLLQLLPLDALSMLTGKLLGDANLTIEKTRRPRLRFSHAIHDKTWCFYCYQELSKYIKLARPKYRKIIDPRTKMGFTEHYYVQSFTSEVIDLLKDIWYPNGKKTVPFSLLPFVLTPICLAWWYQDDGHLKIEKNQVKKIILSTDGFSAAENEKLIESIYQLYKLEFSLDKQNRLILYDQPQIFYFVHLIKPYVHESMHRKIQVSSMNKKITAKRTTIYLPTSIPIKKPTRDIHKILERLPFLYTQLHDKTIYDMLFKELFPKLKIDKKSLKPYQIQLNVEQRQWLYKFKEITGLNMSQIVHLCAFISDDFSV</sequence>
<proteinExistence type="predicted"/>
<dbReference type="EMBL" id="NDYL01000002">
    <property type="protein sequence ID" value="OXB93403.1"/>
    <property type="molecule type" value="Genomic_DNA"/>
</dbReference>
<reference evidence="2 3" key="1">
    <citation type="submission" date="2017-04" db="EMBL/GenBank/DDBJ databases">
        <title>The genome sequence of Parageobacillus galactosidasius DSM 18751.</title>
        <authorList>
            <person name="Ramaloko W.T."/>
            <person name="Koen N."/>
            <person name="Polliack S."/>
            <person name="Aliyu H."/>
            <person name="Lebre P."/>
            <person name="Mohr T."/>
            <person name="Oswald F."/>
            <person name="Zwick M."/>
            <person name="Neumann A."/>
            <person name="Syldatk C."/>
            <person name="Cowan D."/>
            <person name="De Maayer P."/>
        </authorList>
    </citation>
    <scope>NUCLEOTIDE SEQUENCE [LARGE SCALE GENOMIC DNA]</scope>
    <source>
        <strain evidence="2 3">DSM 18751</strain>
    </source>
</reference>
<dbReference type="SUPFAM" id="SSF55608">
    <property type="entry name" value="Homing endonucleases"/>
    <property type="match status" value="1"/>
</dbReference>
<dbReference type="Pfam" id="PF03161">
    <property type="entry name" value="LAGLIDADG_2"/>
    <property type="match status" value="1"/>
</dbReference>
<evidence type="ECO:0000313" key="3">
    <source>
        <dbReference type="Proteomes" id="UP000198394"/>
    </source>
</evidence>
<dbReference type="InterPro" id="IPR004860">
    <property type="entry name" value="LAGLIDADG_dom"/>
</dbReference>
<dbReference type="Proteomes" id="UP000198394">
    <property type="component" value="Unassembled WGS sequence"/>
</dbReference>
<keyword evidence="3" id="KW-1185">Reference proteome</keyword>